<evidence type="ECO:0000256" key="5">
    <source>
        <dbReference type="ARBA" id="ARBA00022989"/>
    </source>
</evidence>
<evidence type="ECO:0000259" key="10">
    <source>
        <dbReference type="PROSITE" id="PS50887"/>
    </source>
</evidence>
<evidence type="ECO:0000256" key="4">
    <source>
        <dbReference type="ARBA" id="ARBA00022777"/>
    </source>
</evidence>
<dbReference type="Gene3D" id="3.30.450.20">
    <property type="entry name" value="PAS domain"/>
    <property type="match status" value="3"/>
</dbReference>
<evidence type="ECO:0000256" key="2">
    <source>
        <dbReference type="ARBA" id="ARBA00022475"/>
    </source>
</evidence>
<dbReference type="NCBIfam" id="TIGR00229">
    <property type="entry name" value="sensory_box"/>
    <property type="match status" value="2"/>
</dbReference>
<dbReference type="Pfam" id="PF08447">
    <property type="entry name" value="PAS_3"/>
    <property type="match status" value="2"/>
</dbReference>
<feature type="domain" description="PAC" evidence="9">
    <location>
        <begin position="505"/>
        <end position="557"/>
    </location>
</feature>
<protein>
    <recommendedName>
        <fullName evidence="13">Diguanylate cyclase</fullName>
    </recommendedName>
</protein>
<dbReference type="PANTHER" id="PTHR44757:SF4">
    <property type="entry name" value="DIGUANYLATE CYCLASE DGCE-RELATED"/>
    <property type="match status" value="1"/>
</dbReference>
<keyword evidence="4" id="KW-0808">Transferase</keyword>
<dbReference type="SUPFAM" id="SSF55785">
    <property type="entry name" value="PYP-like sensor domain (PAS domain)"/>
    <property type="match status" value="3"/>
</dbReference>
<dbReference type="Pfam" id="PF05231">
    <property type="entry name" value="MASE1"/>
    <property type="match status" value="1"/>
</dbReference>
<feature type="transmembrane region" description="Helical" evidence="7">
    <location>
        <begin position="15"/>
        <end position="36"/>
    </location>
</feature>
<dbReference type="InterPro" id="IPR000160">
    <property type="entry name" value="GGDEF_dom"/>
</dbReference>
<evidence type="ECO:0000313" key="12">
    <source>
        <dbReference type="Proteomes" id="UP001064896"/>
    </source>
</evidence>
<dbReference type="InterPro" id="IPR001610">
    <property type="entry name" value="PAC"/>
</dbReference>
<dbReference type="PROSITE" id="PS50112">
    <property type="entry name" value="PAS"/>
    <property type="match status" value="2"/>
</dbReference>
<dbReference type="SUPFAM" id="SSF55073">
    <property type="entry name" value="Nucleotide cyclase"/>
    <property type="match status" value="1"/>
</dbReference>
<dbReference type="SMART" id="SM00091">
    <property type="entry name" value="PAS"/>
    <property type="match status" value="3"/>
</dbReference>
<evidence type="ECO:0000256" key="3">
    <source>
        <dbReference type="ARBA" id="ARBA00022692"/>
    </source>
</evidence>
<dbReference type="InterPro" id="IPR007895">
    <property type="entry name" value="MASE1"/>
</dbReference>
<keyword evidence="3 7" id="KW-0812">Transmembrane</keyword>
<keyword evidence="12" id="KW-1185">Reference proteome</keyword>
<dbReference type="CDD" id="cd01949">
    <property type="entry name" value="GGDEF"/>
    <property type="match status" value="1"/>
</dbReference>
<feature type="domain" description="GGDEF" evidence="10">
    <location>
        <begin position="719"/>
        <end position="852"/>
    </location>
</feature>
<evidence type="ECO:0000256" key="6">
    <source>
        <dbReference type="ARBA" id="ARBA00023136"/>
    </source>
</evidence>
<evidence type="ECO:0000259" key="9">
    <source>
        <dbReference type="PROSITE" id="PS50113"/>
    </source>
</evidence>
<evidence type="ECO:0000313" key="11">
    <source>
        <dbReference type="EMBL" id="BCD84901.1"/>
    </source>
</evidence>
<evidence type="ECO:0000256" key="1">
    <source>
        <dbReference type="ARBA" id="ARBA00004651"/>
    </source>
</evidence>
<dbReference type="Pfam" id="PF00990">
    <property type="entry name" value="GGDEF"/>
    <property type="match status" value="1"/>
</dbReference>
<reference evidence="11" key="1">
    <citation type="submission" date="2020-05" db="EMBL/GenBank/DDBJ databases">
        <title>Complete genome sequence of Pseudomonas sp. Sm006.</title>
        <authorList>
            <person name="Takeuchi K."/>
            <person name="Someya N."/>
        </authorList>
    </citation>
    <scope>NUCLEOTIDE SEQUENCE</scope>
    <source>
        <strain evidence="11">Sm006</strain>
    </source>
</reference>
<keyword evidence="4" id="KW-0418">Kinase</keyword>
<dbReference type="Proteomes" id="UP001064896">
    <property type="component" value="Chromosome"/>
</dbReference>
<dbReference type="CDD" id="cd00130">
    <property type="entry name" value="PAS"/>
    <property type="match status" value="3"/>
</dbReference>
<feature type="transmembrane region" description="Helical" evidence="7">
    <location>
        <begin position="270"/>
        <end position="290"/>
    </location>
</feature>
<feature type="domain" description="PAC" evidence="9">
    <location>
        <begin position="377"/>
        <end position="429"/>
    </location>
</feature>
<evidence type="ECO:0008006" key="13">
    <source>
        <dbReference type="Google" id="ProtNLM"/>
    </source>
</evidence>
<feature type="transmembrane region" description="Helical" evidence="7">
    <location>
        <begin position="159"/>
        <end position="177"/>
    </location>
</feature>
<dbReference type="InterPro" id="IPR013656">
    <property type="entry name" value="PAS_4"/>
</dbReference>
<dbReference type="EMBL" id="AP023081">
    <property type="protein sequence ID" value="BCD84901.1"/>
    <property type="molecule type" value="Genomic_DNA"/>
</dbReference>
<dbReference type="InterPro" id="IPR029787">
    <property type="entry name" value="Nucleotide_cyclase"/>
</dbReference>
<dbReference type="InterPro" id="IPR043128">
    <property type="entry name" value="Rev_trsase/Diguanyl_cyclase"/>
</dbReference>
<dbReference type="Pfam" id="PF08448">
    <property type="entry name" value="PAS_4"/>
    <property type="match status" value="1"/>
</dbReference>
<name>A0ABM7L5U8_9PSED</name>
<dbReference type="Gene3D" id="3.30.70.270">
    <property type="match status" value="1"/>
</dbReference>
<sequence>MRPAVSTAPVVPGRFGATLLLVFLGYLLLALGAVWLARQPGTIATLWYANAFGITFLWAQPLRRWPALLGAMLVANMIAGRLMGDTLAMSASFLPANMLEMILAATLLRRTGVALNMSRSPSAFLRFILLGALLPPLVSSTLGALIVQSIGYAGFGRVWLSWYEGAVLGTLSILPLTVQLQQHGLQSLRSPKRPNELFFYVPLVLLVTLVALRLLPSPFVYLSLPLLLAAVRLPFAGTALLVTLTSFSGGLMVAMGGLELPPVTPLWQEITLYLPLLLSLLPPLLLAAAVEQGRRRQRELAASEARFRDAMEHSAIGMALVGLDGRLQRVNRALCEMLGYLPDELSAQSFQGITHADDLSGDLELVQDTLAGRRDNYRLEKRYLRRDGSAVWALLAVSLVRDAEGRPLYFIAQIEDIDRRKRAEAELAELAQRYSLATGASGVGVWDWDLISDDMIWDDSLFRLYGMRPLGRPVSYEEWARFVHPGDIDAMQRELQRVREGLAQLDVEFRVTLPNGDVRALRGHGSLALDAEGKPTRMIGTNWDVTQLRELTERLNDERERLQVTLNSIGDGVITTDLDGRVRFLNPVAERLSGWSTAAARGQAIERVLPLESEEGRPVASPVRPCLELGTVESIPGHSSLRHGAGGLIALRGQAAPVRSAEGELLGSVLVFTDVSEARAMQKHLRYAATHDALTGLLNRPAFEDALAESCREVEQNAGHSVLFFIDLDHFKQVNDNAGHAAGDELLRRISRLMQDLVRSGDLLARLGGDEFSMILRSCPLVQAEMLAARLIEHIQALRFEWEGQVFQVGASVGLATLRAGNSEPAELLRQADIACYQAKNGGRGRLAVYAEALAHG</sequence>
<keyword evidence="6 7" id="KW-0472">Membrane</keyword>
<dbReference type="SMART" id="SM00267">
    <property type="entry name" value="GGDEF"/>
    <property type="match status" value="1"/>
</dbReference>
<dbReference type="InterPro" id="IPR035965">
    <property type="entry name" value="PAS-like_dom_sf"/>
</dbReference>
<feature type="transmembrane region" description="Helical" evidence="7">
    <location>
        <begin position="235"/>
        <end position="258"/>
    </location>
</feature>
<evidence type="ECO:0000256" key="7">
    <source>
        <dbReference type="SAM" id="Phobius"/>
    </source>
</evidence>
<feature type="domain" description="PAS" evidence="8">
    <location>
        <begin position="558"/>
        <end position="610"/>
    </location>
</feature>
<feature type="transmembrane region" description="Helical" evidence="7">
    <location>
        <begin position="43"/>
        <end position="59"/>
    </location>
</feature>
<dbReference type="PROSITE" id="PS50887">
    <property type="entry name" value="GGDEF"/>
    <property type="match status" value="1"/>
</dbReference>
<dbReference type="InterPro" id="IPR013655">
    <property type="entry name" value="PAS_fold_3"/>
</dbReference>
<feature type="transmembrane region" description="Helical" evidence="7">
    <location>
        <begin position="123"/>
        <end position="147"/>
    </location>
</feature>
<dbReference type="Gene3D" id="2.10.70.100">
    <property type="match status" value="1"/>
</dbReference>
<evidence type="ECO:0000259" key="8">
    <source>
        <dbReference type="PROSITE" id="PS50112"/>
    </source>
</evidence>
<dbReference type="NCBIfam" id="TIGR00254">
    <property type="entry name" value="GGDEF"/>
    <property type="match status" value="1"/>
</dbReference>
<dbReference type="InterPro" id="IPR052155">
    <property type="entry name" value="Biofilm_reg_signaling"/>
</dbReference>
<feature type="domain" description="PAC" evidence="9">
    <location>
        <begin position="635"/>
        <end position="687"/>
    </location>
</feature>
<accession>A0ABM7L5U8</accession>
<gene>
    <name evidence="11" type="ORF">PSm6_13080</name>
</gene>
<dbReference type="PROSITE" id="PS50113">
    <property type="entry name" value="PAC"/>
    <property type="match status" value="3"/>
</dbReference>
<feature type="transmembrane region" description="Helical" evidence="7">
    <location>
        <begin position="197"/>
        <end position="215"/>
    </location>
</feature>
<feature type="domain" description="PAS" evidence="8">
    <location>
        <begin position="303"/>
        <end position="373"/>
    </location>
</feature>
<keyword evidence="2" id="KW-1003">Cell membrane</keyword>
<dbReference type="SMART" id="SM00086">
    <property type="entry name" value="PAC"/>
    <property type="match status" value="3"/>
</dbReference>
<keyword evidence="5 7" id="KW-1133">Transmembrane helix</keyword>
<organism evidence="11 12">
    <name type="scientific">Pseudomonas solani</name>
    <dbReference type="NCBI Taxonomy" id="2731552"/>
    <lineage>
        <taxon>Bacteria</taxon>
        <taxon>Pseudomonadati</taxon>
        <taxon>Pseudomonadota</taxon>
        <taxon>Gammaproteobacteria</taxon>
        <taxon>Pseudomonadales</taxon>
        <taxon>Pseudomonadaceae</taxon>
        <taxon>Pseudomonas</taxon>
    </lineage>
</organism>
<comment type="subcellular location">
    <subcellularLocation>
        <location evidence="1">Cell membrane</location>
        <topology evidence="1">Multi-pass membrane protein</topology>
    </subcellularLocation>
</comment>
<dbReference type="InterPro" id="IPR000700">
    <property type="entry name" value="PAS-assoc_C"/>
</dbReference>
<proteinExistence type="predicted"/>
<dbReference type="PANTHER" id="PTHR44757">
    <property type="entry name" value="DIGUANYLATE CYCLASE DGCP"/>
    <property type="match status" value="1"/>
</dbReference>
<dbReference type="InterPro" id="IPR000014">
    <property type="entry name" value="PAS"/>
</dbReference>
<feature type="transmembrane region" description="Helical" evidence="7">
    <location>
        <begin position="91"/>
        <end position="108"/>
    </location>
</feature>